<accession>A0A1Q2LGQ9</accession>
<reference evidence="1 2" key="1">
    <citation type="submission" date="2017-02" db="EMBL/GenBank/DDBJ databases">
        <title>Whole genome sequencing of Helicobacter bilis strain AAQJH.</title>
        <authorList>
            <person name="Conlan S."/>
            <person name="Thomas P.J."/>
            <person name="Mullikin J."/>
            <person name="Palmore T.N."/>
            <person name="Frank K.M."/>
            <person name="Segre J.A."/>
        </authorList>
    </citation>
    <scope>NUCLEOTIDE SEQUENCE [LARGE SCALE GENOMIC DNA]</scope>
    <source>
        <strain evidence="1 2">AAQJH</strain>
    </source>
</reference>
<protein>
    <submittedName>
        <fullName evidence="1">Uncharacterized protein</fullName>
    </submittedName>
</protein>
<dbReference type="InterPro" id="IPR029044">
    <property type="entry name" value="Nucleotide-diphossugar_trans"/>
</dbReference>
<name>A0A1Q2LGQ9_9HELI</name>
<evidence type="ECO:0000313" key="2">
    <source>
        <dbReference type="Proteomes" id="UP000188298"/>
    </source>
</evidence>
<gene>
    <name evidence="1" type="ORF">XJ32_05510</name>
</gene>
<proteinExistence type="predicted"/>
<dbReference type="EMBL" id="CP019645">
    <property type="protein sequence ID" value="AQQ59636.1"/>
    <property type="molecule type" value="Genomic_DNA"/>
</dbReference>
<dbReference type="AlphaFoldDB" id="A0A1Q2LGQ9"/>
<sequence length="228" mass="27411">MQECFKFQEDVKLSGQEWLDCCIEKKINSFYFAWSGLIDFAFLKNIRLYFLKGVIHEDHNFGCLLFLQSENIYVLKDKLYLYRIRENSITNADPNLPVPHYAKHIYEAFSDKEMARQYHKKGSMLLMFFEFVEFLDKKPCNELRIRENFLPFYASYCESLVAFSHDPLDIITKMGAIEPYLKKKFKYRHKLRITNPAKYNRLKPLFNIYDSIKGIERTIRKVFKKEKD</sequence>
<organism evidence="1 2">
    <name type="scientific">Helicobacter bilis</name>
    <dbReference type="NCBI Taxonomy" id="37372"/>
    <lineage>
        <taxon>Bacteria</taxon>
        <taxon>Pseudomonadati</taxon>
        <taxon>Campylobacterota</taxon>
        <taxon>Epsilonproteobacteria</taxon>
        <taxon>Campylobacterales</taxon>
        <taxon>Helicobacteraceae</taxon>
        <taxon>Helicobacter</taxon>
    </lineage>
</organism>
<dbReference type="KEGG" id="hbl:XJ32_05510"/>
<dbReference type="SUPFAM" id="SSF53448">
    <property type="entry name" value="Nucleotide-diphospho-sugar transferases"/>
    <property type="match status" value="1"/>
</dbReference>
<dbReference type="Proteomes" id="UP000188298">
    <property type="component" value="Chromosome"/>
</dbReference>
<evidence type="ECO:0000313" key="1">
    <source>
        <dbReference type="EMBL" id="AQQ59636.1"/>
    </source>
</evidence>